<sequence length="51" mass="5614">MSPEGGELSCHQPKTSPELTQHKRFFLIKSIPSSISFSSIDGDGYIKSDET</sequence>
<accession>A0A5B7IAL1</accession>
<comment type="caution">
    <text evidence="1">The sequence shown here is derived from an EMBL/GenBank/DDBJ whole genome shotgun (WGS) entry which is preliminary data.</text>
</comment>
<reference evidence="1 2" key="1">
    <citation type="submission" date="2019-05" db="EMBL/GenBank/DDBJ databases">
        <title>Another draft genome of Portunus trituberculatus and its Hox gene families provides insights of decapod evolution.</title>
        <authorList>
            <person name="Jeong J.-H."/>
            <person name="Song I."/>
            <person name="Kim S."/>
            <person name="Choi T."/>
            <person name="Kim D."/>
            <person name="Ryu S."/>
            <person name="Kim W."/>
        </authorList>
    </citation>
    <scope>NUCLEOTIDE SEQUENCE [LARGE SCALE GENOMIC DNA]</scope>
    <source>
        <tissue evidence="1">Muscle</tissue>
    </source>
</reference>
<evidence type="ECO:0000313" key="1">
    <source>
        <dbReference type="EMBL" id="MPC78949.1"/>
    </source>
</evidence>
<evidence type="ECO:0000313" key="2">
    <source>
        <dbReference type="Proteomes" id="UP000324222"/>
    </source>
</evidence>
<protein>
    <submittedName>
        <fullName evidence="1">Uncharacterized protein</fullName>
    </submittedName>
</protein>
<name>A0A5B7IAL1_PORTR</name>
<dbReference type="Proteomes" id="UP000324222">
    <property type="component" value="Unassembled WGS sequence"/>
</dbReference>
<keyword evidence="2" id="KW-1185">Reference proteome</keyword>
<dbReference type="AlphaFoldDB" id="A0A5B7IAL1"/>
<gene>
    <name evidence="1" type="ORF">E2C01_073458</name>
</gene>
<dbReference type="EMBL" id="VSRR010049791">
    <property type="protein sequence ID" value="MPC78949.1"/>
    <property type="molecule type" value="Genomic_DNA"/>
</dbReference>
<proteinExistence type="predicted"/>
<organism evidence="1 2">
    <name type="scientific">Portunus trituberculatus</name>
    <name type="common">Swimming crab</name>
    <name type="synonym">Neptunus trituberculatus</name>
    <dbReference type="NCBI Taxonomy" id="210409"/>
    <lineage>
        <taxon>Eukaryota</taxon>
        <taxon>Metazoa</taxon>
        <taxon>Ecdysozoa</taxon>
        <taxon>Arthropoda</taxon>
        <taxon>Crustacea</taxon>
        <taxon>Multicrustacea</taxon>
        <taxon>Malacostraca</taxon>
        <taxon>Eumalacostraca</taxon>
        <taxon>Eucarida</taxon>
        <taxon>Decapoda</taxon>
        <taxon>Pleocyemata</taxon>
        <taxon>Brachyura</taxon>
        <taxon>Eubrachyura</taxon>
        <taxon>Portunoidea</taxon>
        <taxon>Portunidae</taxon>
        <taxon>Portuninae</taxon>
        <taxon>Portunus</taxon>
    </lineage>
</organism>